<protein>
    <submittedName>
        <fullName evidence="2">Uncharacterized protein LOC116296675</fullName>
    </submittedName>
</protein>
<dbReference type="KEGG" id="aten:116296675"/>
<keyword evidence="1" id="KW-1185">Reference proteome</keyword>
<accession>A0A6P8HZ71</accession>
<dbReference type="InParanoid" id="A0A6P8HZ71"/>
<dbReference type="Proteomes" id="UP000515163">
    <property type="component" value="Unplaced"/>
</dbReference>
<dbReference type="RefSeq" id="XP_031560591.1">
    <property type="nucleotide sequence ID" value="XM_031704731.1"/>
</dbReference>
<proteinExistence type="predicted"/>
<sequence>MVVPTDDQSEEEVKGTILAIKQEWKKTRKDHGNIKEMMNRTYAKRREMVPIEQQPLKEIVNMFPPVQSMLYIKADFARVMGNPDLTTQMKSSFKDVWSCRTLSYAKKNSKHEKIFLEMTAVIDSGCQEEEFKERSALKLASMILRPPNRKGIQNKDHEEAVIKVIPDHQSLDEAIKGLRQPVIIVANDLYNSDLMYVAAEGMLFSTITTNKIADAIVGKNILFFRKNLNGCHR</sequence>
<evidence type="ECO:0000313" key="2">
    <source>
        <dbReference type="RefSeq" id="XP_031560591.1"/>
    </source>
</evidence>
<reference evidence="2" key="1">
    <citation type="submission" date="2025-08" db="UniProtKB">
        <authorList>
            <consortium name="RefSeq"/>
        </authorList>
    </citation>
    <scope>IDENTIFICATION</scope>
</reference>
<organism evidence="1 2">
    <name type="scientific">Actinia tenebrosa</name>
    <name type="common">Australian red waratah sea anemone</name>
    <dbReference type="NCBI Taxonomy" id="6105"/>
    <lineage>
        <taxon>Eukaryota</taxon>
        <taxon>Metazoa</taxon>
        <taxon>Cnidaria</taxon>
        <taxon>Anthozoa</taxon>
        <taxon>Hexacorallia</taxon>
        <taxon>Actiniaria</taxon>
        <taxon>Actiniidae</taxon>
        <taxon>Actinia</taxon>
    </lineage>
</organism>
<feature type="unsure residue" description="D or N" evidence="2">
    <location>
        <position position="123"/>
    </location>
</feature>
<name>A0A6P8HZ71_ACTTE</name>
<dbReference type="AlphaFoldDB" id="A0A6P8HZ71"/>
<gene>
    <name evidence="2" type="primary">LOC116296675</name>
</gene>
<dbReference type="OrthoDB" id="5980942at2759"/>
<evidence type="ECO:0000313" key="1">
    <source>
        <dbReference type="Proteomes" id="UP000515163"/>
    </source>
</evidence>